<protein>
    <recommendedName>
        <fullName evidence="4">Polyamine aminopropyltransferase</fullName>
    </recommendedName>
    <alternativeName>
        <fullName evidence="4">Putrescine aminopropyltransferase</fullName>
        <shortName evidence="4">PAPT</shortName>
    </alternativeName>
    <alternativeName>
        <fullName evidence="4">Spermidine synthase</fullName>
        <shortName evidence="4">SPDS</shortName>
        <shortName evidence="4">SPDSY</shortName>
        <ecNumber evidence="4">2.5.1.16</ecNumber>
    </alternativeName>
</protein>
<dbReference type="InterPro" id="IPR001045">
    <property type="entry name" value="Spermi_synthase"/>
</dbReference>
<keyword evidence="4" id="KW-1133">Transmembrane helix</keyword>
<feature type="transmembrane region" description="Helical" evidence="4">
    <location>
        <begin position="21"/>
        <end position="46"/>
    </location>
</feature>
<feature type="binding site" evidence="4">
    <location>
        <position position="291"/>
    </location>
    <ligand>
        <name>spermidine</name>
        <dbReference type="ChEBI" id="CHEBI:57834"/>
    </ligand>
</feature>
<feature type="active site" description="Proton acceptor" evidence="4 5">
    <location>
        <position position="404"/>
    </location>
</feature>
<feature type="transmembrane region" description="Helical" evidence="4">
    <location>
        <begin position="179"/>
        <end position="199"/>
    </location>
</feature>
<organism evidence="7 8">
    <name type="scientific">Actinomadura alba</name>
    <dbReference type="NCBI Taxonomy" id="406431"/>
    <lineage>
        <taxon>Bacteria</taxon>
        <taxon>Bacillati</taxon>
        <taxon>Actinomycetota</taxon>
        <taxon>Actinomycetes</taxon>
        <taxon>Streptosporangiales</taxon>
        <taxon>Thermomonosporaceae</taxon>
        <taxon>Actinomadura</taxon>
    </lineage>
</organism>
<dbReference type="Pfam" id="PF01564">
    <property type="entry name" value="Spermine_synth"/>
    <property type="match status" value="1"/>
</dbReference>
<dbReference type="RefSeq" id="WP_187244037.1">
    <property type="nucleotide sequence ID" value="NZ_BAAAOK010000004.1"/>
</dbReference>
<feature type="transmembrane region" description="Helical" evidence="4">
    <location>
        <begin position="150"/>
        <end position="173"/>
    </location>
</feature>
<feature type="transmembrane region" description="Helical" evidence="4">
    <location>
        <begin position="211"/>
        <end position="231"/>
    </location>
</feature>
<dbReference type="InterPro" id="IPR030374">
    <property type="entry name" value="PABS"/>
</dbReference>
<comment type="pathway">
    <text evidence="4">Amine and polyamine biosynthesis; spermidine biosynthesis; spermidine from putrescine: step 1/1.</text>
</comment>
<dbReference type="SUPFAM" id="SSF53335">
    <property type="entry name" value="S-adenosyl-L-methionine-dependent methyltransferases"/>
    <property type="match status" value="1"/>
</dbReference>
<comment type="function">
    <text evidence="4">Catalyzes the irreversible transfer of a propylamine group from the amino donor S-adenosylmethioninamine (decarboxy-AdoMet) to putrescine (1,4-diaminobutane) to yield spermidine.</text>
</comment>
<feature type="binding site" evidence="4">
    <location>
        <position position="256"/>
    </location>
    <ligand>
        <name>S-methyl-5'-thioadenosine</name>
        <dbReference type="ChEBI" id="CHEBI:17509"/>
    </ligand>
</feature>
<keyword evidence="4" id="KW-0745">Spermidine biosynthesis</keyword>
<feature type="binding site" evidence="4">
    <location>
        <position position="313"/>
    </location>
    <ligand>
        <name>spermidine</name>
        <dbReference type="ChEBI" id="CHEBI:57834"/>
    </ligand>
</feature>
<comment type="subcellular location">
    <subcellularLocation>
        <location evidence="4">Cell membrane</location>
        <topology evidence="4">Multi-pass membrane protein</topology>
    </subcellularLocation>
</comment>
<dbReference type="HAMAP" id="MF_00198">
    <property type="entry name" value="Spermidine_synth"/>
    <property type="match status" value="1"/>
</dbReference>
<gene>
    <name evidence="4" type="primary">speE</name>
    <name evidence="7" type="ORF">HKK74_16115</name>
</gene>
<feature type="binding site" evidence="4">
    <location>
        <position position="333"/>
    </location>
    <ligand>
        <name>S-methyl-5'-thioadenosine</name>
        <dbReference type="ChEBI" id="CHEBI:17509"/>
    </ligand>
</feature>
<dbReference type="PANTHER" id="PTHR43317:SF1">
    <property type="entry name" value="THERMOSPERMINE SYNTHASE ACAULIS5"/>
    <property type="match status" value="1"/>
</dbReference>
<dbReference type="InterPro" id="IPR029063">
    <property type="entry name" value="SAM-dependent_MTases_sf"/>
</dbReference>
<keyword evidence="3 4" id="KW-0620">Polyamine biosynthesis</keyword>
<dbReference type="Gene3D" id="3.40.50.150">
    <property type="entry name" value="Vaccinia Virus protein VP39"/>
    <property type="match status" value="1"/>
</dbReference>
<dbReference type="PANTHER" id="PTHR43317">
    <property type="entry name" value="THERMOSPERMINE SYNTHASE ACAULIS5"/>
    <property type="match status" value="1"/>
</dbReference>
<evidence type="ECO:0000256" key="1">
    <source>
        <dbReference type="ARBA" id="ARBA00007867"/>
    </source>
</evidence>
<dbReference type="InterPro" id="IPR036259">
    <property type="entry name" value="MFS_trans_sf"/>
</dbReference>
<evidence type="ECO:0000256" key="3">
    <source>
        <dbReference type="ARBA" id="ARBA00023115"/>
    </source>
</evidence>
<evidence type="ECO:0000313" key="8">
    <source>
        <dbReference type="Proteomes" id="UP000805614"/>
    </source>
</evidence>
<comment type="similarity">
    <text evidence="1 4">Belongs to the spermidine/spermine synthase family.</text>
</comment>
<comment type="caution">
    <text evidence="7">The sequence shown here is derived from an EMBL/GenBank/DDBJ whole genome shotgun (WGS) entry which is preliminary data.</text>
</comment>
<evidence type="ECO:0000256" key="2">
    <source>
        <dbReference type="ARBA" id="ARBA00022679"/>
    </source>
</evidence>
<feature type="binding site" evidence="4">
    <location>
        <position position="412"/>
    </location>
    <ligand>
        <name>S-methyl-5'-thioadenosine</name>
        <dbReference type="ChEBI" id="CHEBI:17509"/>
    </ligand>
</feature>
<sequence length="543" mass="58025">MTESGATHQAVRVSMRPARAFVLAAVFVCAACGLVYELALVALGSYLVGNSITQASIVLSVMVFAMGVGSLAAKPFQQHAVAAFALVEGVLALLGGLSVLGLYAAFAWLDLYTPALVVVAFVVGGLIGAEIPLLMTLLQRIRRQEAGSAVADLFAADYVGALVGGLAFPFLLLPVFGQIKGALIVGMVNAVAGIAVVLWLFRGQVRRGARLLLWGGMAVVIAVLSGTYALADGFEVNARQALYRDPIALARRTQYQEIVITRSVALSGRPDLRLFLNGDLQFSSVDEYRYHESLVHPALAGSRGRVLILGGGDGLALREVLRYRDVRAVTLVELDPEMTGLARSYGGLADLNGRSLADPRVRVVNEDAFRWLRANPGPSGVQAAAGNQAAAAGAAAGFDAVIVDMPDPDDVPTAKLYSVEFYGLVRRVLAPGGRMVVQSGSPFFAPTSYWCIEKSIRAAGFATTPYHVDVPSFGDWGYVLAVTGPSRPPLRLAADAPSLRFLDQSVLTAAMVFGRDLRHREVEVNTLVKPRIIDYERQEWRDL</sequence>
<dbReference type="NCBIfam" id="NF002956">
    <property type="entry name" value="PRK03612.1"/>
    <property type="match status" value="1"/>
</dbReference>
<name>A0ABR7LQC7_9ACTN</name>
<comment type="catalytic activity">
    <reaction evidence="4">
        <text>S-adenosyl 3-(methylsulfanyl)propylamine + putrescine = S-methyl-5'-thioadenosine + spermidine + H(+)</text>
        <dbReference type="Rhea" id="RHEA:12721"/>
        <dbReference type="ChEBI" id="CHEBI:15378"/>
        <dbReference type="ChEBI" id="CHEBI:17509"/>
        <dbReference type="ChEBI" id="CHEBI:57443"/>
        <dbReference type="ChEBI" id="CHEBI:57834"/>
        <dbReference type="ChEBI" id="CHEBI:326268"/>
        <dbReference type="EC" id="2.5.1.16"/>
    </reaction>
</comment>
<feature type="transmembrane region" description="Helical" evidence="4">
    <location>
        <begin position="52"/>
        <end position="73"/>
    </location>
</feature>
<comment type="subunit">
    <text evidence="4">Homodimer or homotetramer.</text>
</comment>
<dbReference type="InterPro" id="IPR030373">
    <property type="entry name" value="PABS_CS"/>
</dbReference>
<dbReference type="Proteomes" id="UP000805614">
    <property type="component" value="Unassembled WGS sequence"/>
</dbReference>
<keyword evidence="4" id="KW-0812">Transmembrane</keyword>
<reference evidence="7 8" key="1">
    <citation type="submission" date="2020-06" db="EMBL/GenBank/DDBJ databases">
        <title>Actinomadura xiongansis sp. nov., isolated from soil of Baiyangdian.</title>
        <authorList>
            <person name="Zhang X."/>
        </authorList>
    </citation>
    <scope>NUCLEOTIDE SEQUENCE [LARGE SCALE GENOMIC DNA]</scope>
    <source>
        <strain evidence="7 8">HBUM206468</strain>
    </source>
</reference>
<feature type="transmembrane region" description="Helical" evidence="4">
    <location>
        <begin position="80"/>
        <end position="109"/>
    </location>
</feature>
<dbReference type="PROSITE" id="PS01330">
    <property type="entry name" value="PABS_1"/>
    <property type="match status" value="1"/>
</dbReference>
<dbReference type="SUPFAM" id="SSF103473">
    <property type="entry name" value="MFS general substrate transporter"/>
    <property type="match status" value="1"/>
</dbReference>
<accession>A0ABR7LQC7</accession>
<comment type="caution">
    <text evidence="4">Lacks conserved residue(s) required for the propagation of feature annotation.</text>
</comment>
<dbReference type="EC" id="2.5.1.16" evidence="4"/>
<dbReference type="GO" id="GO:0004766">
    <property type="term" value="F:spermidine synthase activity"/>
    <property type="evidence" value="ECO:0007669"/>
    <property type="project" value="UniProtKB-EC"/>
</dbReference>
<feature type="binding site" evidence="4">
    <location>
        <begin position="367"/>
        <end position="368"/>
    </location>
    <ligand>
        <name>S-methyl-5'-thioadenosine</name>
        <dbReference type="ChEBI" id="CHEBI:17509"/>
    </ligand>
</feature>
<dbReference type="EMBL" id="JABVEC010000011">
    <property type="protein sequence ID" value="MBC6467016.1"/>
    <property type="molecule type" value="Genomic_DNA"/>
</dbReference>
<dbReference type="CDD" id="cd02440">
    <property type="entry name" value="AdoMet_MTases"/>
    <property type="match status" value="1"/>
</dbReference>
<keyword evidence="4" id="KW-1003">Cell membrane</keyword>
<keyword evidence="8" id="KW-1185">Reference proteome</keyword>
<proteinExistence type="inferred from homology"/>
<evidence type="ECO:0000313" key="7">
    <source>
        <dbReference type="EMBL" id="MBC6467016.1"/>
    </source>
</evidence>
<dbReference type="PROSITE" id="PS51006">
    <property type="entry name" value="PABS_2"/>
    <property type="match status" value="1"/>
</dbReference>
<evidence type="ECO:0000256" key="5">
    <source>
        <dbReference type="PROSITE-ProRule" id="PRU00354"/>
    </source>
</evidence>
<feature type="domain" description="PABS" evidence="6">
    <location>
        <begin position="226"/>
        <end position="483"/>
    </location>
</feature>
<evidence type="ECO:0000259" key="6">
    <source>
        <dbReference type="PROSITE" id="PS51006"/>
    </source>
</evidence>
<keyword evidence="4" id="KW-0472">Membrane</keyword>
<feature type="transmembrane region" description="Helical" evidence="4">
    <location>
        <begin position="115"/>
        <end position="138"/>
    </location>
</feature>
<keyword evidence="2 4" id="KW-0808">Transferase</keyword>
<evidence type="ECO:0000256" key="4">
    <source>
        <dbReference type="HAMAP-Rule" id="MF_00198"/>
    </source>
</evidence>